<name>A0A7W7WVD7_9PSEU</name>
<dbReference type="InterPro" id="IPR040701">
    <property type="entry name" value="Bact_RF_family2"/>
</dbReference>
<comment type="caution">
    <text evidence="1">The sequence shown here is derived from an EMBL/GenBank/DDBJ whole genome shotgun (WGS) entry which is preliminary data.</text>
</comment>
<proteinExistence type="predicted"/>
<dbReference type="RefSeq" id="WP_184667433.1">
    <property type="nucleotide sequence ID" value="NZ_BAABAI010000012.1"/>
</dbReference>
<accession>A0A7W7WVD7</accession>
<evidence type="ECO:0000313" key="1">
    <source>
        <dbReference type="EMBL" id="MBB4964428.1"/>
    </source>
</evidence>
<evidence type="ECO:0008006" key="3">
    <source>
        <dbReference type="Google" id="ProtNLM"/>
    </source>
</evidence>
<dbReference type="Proteomes" id="UP000542674">
    <property type="component" value="Unassembled WGS sequence"/>
</dbReference>
<gene>
    <name evidence="1" type="ORF">F4559_001787</name>
</gene>
<dbReference type="Pfam" id="PF18844">
    <property type="entry name" value="baeRF_family2"/>
    <property type="match status" value="1"/>
</dbReference>
<dbReference type="AlphaFoldDB" id="A0A7W7WVD7"/>
<reference evidence="1 2" key="1">
    <citation type="submission" date="2020-08" db="EMBL/GenBank/DDBJ databases">
        <title>Sequencing the genomes of 1000 actinobacteria strains.</title>
        <authorList>
            <person name="Klenk H.-P."/>
        </authorList>
    </citation>
    <scope>NUCLEOTIDE SEQUENCE [LARGE SCALE GENOMIC DNA]</scope>
    <source>
        <strain evidence="1 2">DSM 45084</strain>
    </source>
</reference>
<keyword evidence="2" id="KW-1185">Reference proteome</keyword>
<protein>
    <recommendedName>
        <fullName evidence="3">ERF1-like protein</fullName>
    </recommendedName>
</protein>
<evidence type="ECO:0000313" key="2">
    <source>
        <dbReference type="Proteomes" id="UP000542674"/>
    </source>
</evidence>
<sequence>MRTAGLRHVIGAEGPFASVYYDIGEHGDLRWTAIRDQLAGAGAERALLVLADATIGHDVVAPREHAGRALVVTPGRVLVDRFLPRAPAGYVARYGDLPYLLPLVDLAEPVVPHVVVRVDPHGADLCGIDPTGRPVAVGACRPGRELDARELADVAREAATLVDRLRASLLVLSGPAEMRRGLRIALPPPYHRLVVETDEPAERVAGKPADRDEVVRRFRDESTALSGRAVHGLDDVVAALAADRVDTVLLGDALVGGRLVDGVRADEWLPLLAVEQGVDVVLAGDSLRLHEDVGALVASRAADSP</sequence>
<dbReference type="EMBL" id="JACHJS010000001">
    <property type="protein sequence ID" value="MBB4964428.1"/>
    <property type="molecule type" value="Genomic_DNA"/>
</dbReference>
<organism evidence="1 2">
    <name type="scientific">Saccharothrix violaceirubra</name>
    <dbReference type="NCBI Taxonomy" id="413306"/>
    <lineage>
        <taxon>Bacteria</taxon>
        <taxon>Bacillati</taxon>
        <taxon>Actinomycetota</taxon>
        <taxon>Actinomycetes</taxon>
        <taxon>Pseudonocardiales</taxon>
        <taxon>Pseudonocardiaceae</taxon>
        <taxon>Saccharothrix</taxon>
    </lineage>
</organism>